<dbReference type="PANTHER" id="PTHR10434:SF66">
    <property type="entry name" value="PHOSPHOLIPID_GLYCEROL ACYLTRANSFERASE DOMAIN-CONTAINING PROTEIN"/>
    <property type="match status" value="1"/>
</dbReference>
<dbReference type="PANTHER" id="PTHR10434">
    <property type="entry name" value="1-ACYL-SN-GLYCEROL-3-PHOSPHATE ACYLTRANSFERASE"/>
    <property type="match status" value="1"/>
</dbReference>
<evidence type="ECO:0000256" key="3">
    <source>
        <dbReference type="ARBA" id="ARBA00023315"/>
    </source>
</evidence>
<dbReference type="InterPro" id="IPR002123">
    <property type="entry name" value="Plipid/glycerol_acylTrfase"/>
</dbReference>
<organism evidence="6 7">
    <name type="scientific">Serratia marcescens subsp. marcescens Db11</name>
    <dbReference type="NCBI Taxonomy" id="273526"/>
    <lineage>
        <taxon>Bacteria</taxon>
        <taxon>Pseudomonadati</taxon>
        <taxon>Pseudomonadota</taxon>
        <taxon>Gammaproteobacteria</taxon>
        <taxon>Enterobacterales</taxon>
        <taxon>Yersiniaceae</taxon>
        <taxon>Serratia</taxon>
    </lineage>
</organism>
<reference evidence="7" key="2">
    <citation type="submission" date="2013-11" db="EMBL/GenBank/DDBJ databases">
        <title>Genome sequences of clinical and environmental isolates of Serratia marcescens.</title>
        <authorList>
            <person name="Iguchi A."/>
            <person name="Komatsu H."/>
            <person name="Nagaya Y."/>
            <person name="Ogura Y."/>
            <person name="Katsura K."/>
            <person name="Kurokawa K."/>
            <person name="Ooka T."/>
            <person name="Hattori M."/>
            <person name="Gotoh N."/>
            <person name="Thomson N."/>
            <person name="Hayashi T."/>
        </authorList>
    </citation>
    <scope>NUCLEOTIDE SEQUENCE [LARGE SCALE GENOMIC DNA]</scope>
    <source>
        <strain evidence="7">Db11</strain>
    </source>
</reference>
<proteinExistence type="predicted"/>
<evidence type="ECO:0000313" key="7">
    <source>
        <dbReference type="Proteomes" id="UP000018979"/>
    </source>
</evidence>
<dbReference type="CDD" id="cd07989">
    <property type="entry name" value="LPLAT_AGPAT-like"/>
    <property type="match status" value="1"/>
</dbReference>
<dbReference type="RefSeq" id="WP_025304411.1">
    <property type="nucleotide sequence ID" value="NZ_HG326223.1"/>
</dbReference>
<evidence type="ECO:0000259" key="5">
    <source>
        <dbReference type="SMART" id="SM00563"/>
    </source>
</evidence>
<gene>
    <name evidence="6" type="ORF">SMDB11_3650</name>
</gene>
<evidence type="ECO:0000256" key="2">
    <source>
        <dbReference type="ARBA" id="ARBA00022679"/>
    </source>
</evidence>
<feature type="transmembrane region" description="Helical" evidence="4">
    <location>
        <begin position="20"/>
        <end position="42"/>
    </location>
</feature>
<dbReference type="Proteomes" id="UP000018979">
    <property type="component" value="Chromosome I"/>
</dbReference>
<dbReference type="GO" id="GO:0016746">
    <property type="term" value="F:acyltransferase activity"/>
    <property type="evidence" value="ECO:0007669"/>
    <property type="project" value="UniProtKB-KW"/>
</dbReference>
<reference evidence="6 7" key="3">
    <citation type="journal article" date="2014" name="Genome Biol. Evol.">
        <title>Genome evolution and plasticity of Serratia marcescens, an important multidrug-resistant nosocomial pathogen.</title>
        <authorList>
            <person name="Iguchi A."/>
            <person name="Nagaya Y."/>
            <person name="Pradel E."/>
            <person name="Ooka T."/>
            <person name="Ogura Y."/>
            <person name="Katsura K."/>
            <person name="Kurokawa K."/>
            <person name="Oshima K."/>
            <person name="Hattori M."/>
            <person name="Parkhill J."/>
            <person name="Sebaihia M."/>
            <person name="Coulthurst S.J."/>
            <person name="Gotoh N."/>
            <person name="Thomson N.R."/>
            <person name="Ewbank J.J."/>
            <person name="Hayashi T."/>
        </authorList>
    </citation>
    <scope>NUCLEOTIDE SEQUENCE [LARGE SCALE GENOMIC DNA]</scope>
    <source>
        <strain evidence="6 7">Db11</strain>
    </source>
</reference>
<keyword evidence="4" id="KW-0812">Transmembrane</keyword>
<evidence type="ECO:0000256" key="1">
    <source>
        <dbReference type="ARBA" id="ARBA00005189"/>
    </source>
</evidence>
<comment type="pathway">
    <text evidence="1">Lipid metabolism.</text>
</comment>
<sequence>MNAVTGLNRIWRLVMTGFCFALFGLGGLLLSLTWFNLLLLVVRDDNKRCRIARRSISASFRLFLTVARSIGVLDYRIHGADCLRNERGCLVVANHPTLIDYVLLASVMPETDCLVKSALLKNPFVSGVIRAADYLVNSQAETLLPQCQERLGRGDTLLIFPEGTRTEPGKKMSLQRGAANIAVRCRRDLRIVAICCSEHLLDKQSKWYDVPLTKPLFEIKVRGRVPIEHFYDGKTPEPALAARQLNRYLSQQLQFVEIPFSELNDASALSRN</sequence>
<keyword evidence="2" id="KW-0808">Transferase</keyword>
<accession>A0ABC9INX7</accession>
<dbReference type="AlphaFoldDB" id="A0ABC9INX7"/>
<evidence type="ECO:0000256" key="4">
    <source>
        <dbReference type="SAM" id="Phobius"/>
    </source>
</evidence>
<evidence type="ECO:0000313" key="6">
    <source>
        <dbReference type="EMBL" id="CDG14214.1"/>
    </source>
</evidence>
<keyword evidence="3 6" id="KW-0012">Acyltransferase</keyword>
<reference evidence="6 7" key="1">
    <citation type="submission" date="2013-06" db="EMBL/GenBank/DDBJ databases">
        <authorList>
            <person name="Aslett M."/>
        </authorList>
    </citation>
    <scope>NUCLEOTIDE SEQUENCE [LARGE SCALE GENOMIC DNA]</scope>
    <source>
        <strain evidence="6 7">Db11</strain>
    </source>
</reference>
<dbReference type="KEGG" id="smac:SMDB11_3650"/>
<dbReference type="Pfam" id="PF01553">
    <property type="entry name" value="Acyltransferase"/>
    <property type="match status" value="1"/>
</dbReference>
<feature type="domain" description="Phospholipid/glycerol acyltransferase" evidence="5">
    <location>
        <begin position="89"/>
        <end position="199"/>
    </location>
</feature>
<keyword evidence="4" id="KW-1133">Transmembrane helix</keyword>
<dbReference type="EMBL" id="HG326223">
    <property type="protein sequence ID" value="CDG14214.1"/>
    <property type="molecule type" value="Genomic_DNA"/>
</dbReference>
<keyword evidence="4" id="KW-0472">Membrane</keyword>
<dbReference type="SMART" id="SM00563">
    <property type="entry name" value="PlsC"/>
    <property type="match status" value="1"/>
</dbReference>
<dbReference type="SUPFAM" id="SSF69593">
    <property type="entry name" value="Glycerol-3-phosphate (1)-acyltransferase"/>
    <property type="match status" value="1"/>
</dbReference>
<name>A0ABC9INX7_SERMA</name>
<protein>
    <submittedName>
        <fullName evidence="6">Acyltransferase</fullName>
    </submittedName>
</protein>